<evidence type="ECO:0000313" key="3">
    <source>
        <dbReference type="Proteomes" id="UP001148018"/>
    </source>
</evidence>
<feature type="region of interest" description="Disordered" evidence="1">
    <location>
        <begin position="66"/>
        <end position="100"/>
    </location>
</feature>
<feature type="compositionally biased region" description="Basic and acidic residues" evidence="1">
    <location>
        <begin position="80"/>
        <end position="100"/>
    </location>
</feature>
<gene>
    <name evidence="2" type="ORF">NHX12_024953</name>
</gene>
<accession>A0A9Q0IP78</accession>
<name>A0A9Q0IP78_9TELE</name>
<keyword evidence="3" id="KW-1185">Reference proteome</keyword>
<protein>
    <submittedName>
        <fullName evidence="2">Uncharacterized protein</fullName>
    </submittedName>
</protein>
<evidence type="ECO:0000313" key="2">
    <source>
        <dbReference type="EMBL" id="KAJ3607902.1"/>
    </source>
</evidence>
<organism evidence="2 3">
    <name type="scientific">Muraenolepis orangiensis</name>
    <name type="common">Patagonian moray cod</name>
    <dbReference type="NCBI Taxonomy" id="630683"/>
    <lineage>
        <taxon>Eukaryota</taxon>
        <taxon>Metazoa</taxon>
        <taxon>Chordata</taxon>
        <taxon>Craniata</taxon>
        <taxon>Vertebrata</taxon>
        <taxon>Euteleostomi</taxon>
        <taxon>Actinopterygii</taxon>
        <taxon>Neopterygii</taxon>
        <taxon>Teleostei</taxon>
        <taxon>Neoteleostei</taxon>
        <taxon>Acanthomorphata</taxon>
        <taxon>Zeiogadaria</taxon>
        <taxon>Gadariae</taxon>
        <taxon>Gadiformes</taxon>
        <taxon>Muraenolepidoidei</taxon>
        <taxon>Muraenolepididae</taxon>
        <taxon>Muraenolepis</taxon>
    </lineage>
</organism>
<comment type="caution">
    <text evidence="2">The sequence shown here is derived from an EMBL/GenBank/DDBJ whole genome shotgun (WGS) entry which is preliminary data.</text>
</comment>
<dbReference type="AlphaFoldDB" id="A0A9Q0IP78"/>
<dbReference type="EMBL" id="JANIIK010000040">
    <property type="protein sequence ID" value="KAJ3607902.1"/>
    <property type="molecule type" value="Genomic_DNA"/>
</dbReference>
<evidence type="ECO:0000256" key="1">
    <source>
        <dbReference type="SAM" id="MobiDB-lite"/>
    </source>
</evidence>
<dbReference type="Proteomes" id="UP001148018">
    <property type="component" value="Unassembled WGS sequence"/>
</dbReference>
<proteinExistence type="predicted"/>
<sequence>MKPRTDDRPCPVGYRVLQAVRSTLFYIRFTNKTHQHMSSESWALGQHPPHLGEWDTAQWIDTVTVNMGSGGGKGGKKKREKENGFQGRRENQRLDVSRDL</sequence>
<reference evidence="2" key="1">
    <citation type="submission" date="2022-07" db="EMBL/GenBank/DDBJ databases">
        <title>Chromosome-level genome of Muraenolepis orangiensis.</title>
        <authorList>
            <person name="Kim J."/>
        </authorList>
    </citation>
    <scope>NUCLEOTIDE SEQUENCE</scope>
    <source>
        <strain evidence="2">KU_S4_2022</strain>
        <tissue evidence="2">Muscle</tissue>
    </source>
</reference>